<gene>
    <name evidence="9 11" type="primary">tatA</name>
    <name evidence="11" type="ORF">OUY22_12950</name>
</gene>
<dbReference type="PANTHER" id="PTHR42982">
    <property type="entry name" value="SEC-INDEPENDENT PROTEIN TRANSLOCASE PROTEIN TATA"/>
    <property type="match status" value="1"/>
</dbReference>
<evidence type="ECO:0000313" key="11">
    <source>
        <dbReference type="EMBL" id="MDA0634326.1"/>
    </source>
</evidence>
<evidence type="ECO:0000256" key="2">
    <source>
        <dbReference type="ARBA" id="ARBA00022448"/>
    </source>
</evidence>
<dbReference type="Pfam" id="PF02416">
    <property type="entry name" value="TatA_B_E"/>
    <property type="match status" value="1"/>
</dbReference>
<keyword evidence="12" id="KW-1185">Reference proteome</keyword>
<feature type="region of interest" description="Disordered" evidence="10">
    <location>
        <begin position="59"/>
        <end position="105"/>
    </location>
</feature>
<comment type="similarity">
    <text evidence="9">Belongs to the TatA/E family.</text>
</comment>
<comment type="caution">
    <text evidence="11">The sequence shown here is derived from an EMBL/GenBank/DDBJ whole genome shotgun (WGS) entry which is preliminary data.</text>
</comment>
<feature type="compositionally biased region" description="Basic and acidic residues" evidence="10">
    <location>
        <begin position="83"/>
        <end position="93"/>
    </location>
</feature>
<evidence type="ECO:0000256" key="9">
    <source>
        <dbReference type="HAMAP-Rule" id="MF_00236"/>
    </source>
</evidence>
<evidence type="ECO:0000256" key="7">
    <source>
        <dbReference type="ARBA" id="ARBA00023010"/>
    </source>
</evidence>
<keyword evidence="5 9" id="KW-0653">Protein transport</keyword>
<feature type="compositionally biased region" description="Low complexity" evidence="10">
    <location>
        <begin position="94"/>
        <end position="105"/>
    </location>
</feature>
<sequence length="105" mass="11291">MNLGPPEIILILVALVLLFGAKKLPDLARGVGRSLRIFKAETSKLNDDDDDNKATVVQAQPQAQPAPPPQLHAAPAPELSAEEQARKLEEQAARLRAAAQADKRP</sequence>
<evidence type="ECO:0000256" key="4">
    <source>
        <dbReference type="ARBA" id="ARBA00022692"/>
    </source>
</evidence>
<dbReference type="NCBIfam" id="TIGR01411">
    <property type="entry name" value="tatAE"/>
    <property type="match status" value="1"/>
</dbReference>
<organism evidence="11 12">
    <name type="scientific">Nonomuraea corallina</name>
    <dbReference type="NCBI Taxonomy" id="2989783"/>
    <lineage>
        <taxon>Bacteria</taxon>
        <taxon>Bacillati</taxon>
        <taxon>Actinomycetota</taxon>
        <taxon>Actinomycetes</taxon>
        <taxon>Streptosporangiales</taxon>
        <taxon>Streptosporangiaceae</taxon>
        <taxon>Nonomuraea</taxon>
    </lineage>
</organism>
<dbReference type="EMBL" id="JAPNNL010000040">
    <property type="protein sequence ID" value="MDA0634326.1"/>
    <property type="molecule type" value="Genomic_DNA"/>
</dbReference>
<dbReference type="InterPro" id="IPR003369">
    <property type="entry name" value="TatA/B/E"/>
</dbReference>
<dbReference type="Proteomes" id="UP001144036">
    <property type="component" value="Unassembled WGS sequence"/>
</dbReference>
<dbReference type="NCBIfam" id="NF001854">
    <property type="entry name" value="PRK00575.1"/>
    <property type="match status" value="1"/>
</dbReference>
<accession>A0ABT4SAU3</accession>
<dbReference type="InterPro" id="IPR006312">
    <property type="entry name" value="TatA/E"/>
</dbReference>
<evidence type="ECO:0000256" key="3">
    <source>
        <dbReference type="ARBA" id="ARBA00022475"/>
    </source>
</evidence>
<proteinExistence type="inferred from homology"/>
<protein>
    <recommendedName>
        <fullName evidence="9">Sec-independent protein translocase protein TatA</fullName>
    </recommendedName>
</protein>
<keyword evidence="3 9" id="KW-1003">Cell membrane</keyword>
<comment type="subcellular location">
    <subcellularLocation>
        <location evidence="1 9">Cell membrane</location>
        <topology evidence="1 9">Single-pass membrane protein</topology>
    </subcellularLocation>
</comment>
<name>A0ABT4SAU3_9ACTN</name>
<comment type="function">
    <text evidence="9">Part of the twin-arginine translocation (Tat) system that transports large folded proteins containing a characteristic twin-arginine motif in their signal peptide across membranes. TatA could form the protein-conducting channel of the Tat system.</text>
</comment>
<keyword evidence="7 9" id="KW-0811">Translocation</keyword>
<evidence type="ECO:0000256" key="5">
    <source>
        <dbReference type="ARBA" id="ARBA00022927"/>
    </source>
</evidence>
<evidence type="ECO:0000256" key="8">
    <source>
        <dbReference type="ARBA" id="ARBA00023136"/>
    </source>
</evidence>
<keyword evidence="4 9" id="KW-0812">Transmembrane</keyword>
<keyword evidence="6 9" id="KW-1133">Transmembrane helix</keyword>
<comment type="subunit">
    <text evidence="9">The Tat system comprises two distinct complexes: a TatABC complex, containing multiple copies of TatA, TatB and TatC subunits, and a separate TatA complex, containing only TatA subunits. Substrates initially bind to the TatABC complex, which probably triggers association of the separate TatA complex to form the active translocon.</text>
</comment>
<keyword evidence="8 9" id="KW-0472">Membrane</keyword>
<evidence type="ECO:0000313" key="12">
    <source>
        <dbReference type="Proteomes" id="UP001144036"/>
    </source>
</evidence>
<evidence type="ECO:0000256" key="1">
    <source>
        <dbReference type="ARBA" id="ARBA00004162"/>
    </source>
</evidence>
<evidence type="ECO:0000256" key="10">
    <source>
        <dbReference type="SAM" id="MobiDB-lite"/>
    </source>
</evidence>
<dbReference type="Gene3D" id="1.20.5.3310">
    <property type="match status" value="1"/>
</dbReference>
<dbReference type="HAMAP" id="MF_00236">
    <property type="entry name" value="TatA_E"/>
    <property type="match status" value="1"/>
</dbReference>
<keyword evidence="2 9" id="KW-0813">Transport</keyword>
<reference evidence="11" key="1">
    <citation type="submission" date="2022-11" db="EMBL/GenBank/DDBJ databases">
        <title>Nonomuraea corallina sp. nov., a new species of the genus Nonomuraea isolated from sea side sediment in Thai sea.</title>
        <authorList>
            <person name="Ngamcharungchit C."/>
            <person name="Matsumoto A."/>
            <person name="Suriyachadkun C."/>
            <person name="Panbangred W."/>
            <person name="Inahashi Y."/>
            <person name="Intra B."/>
        </authorList>
    </citation>
    <scope>NUCLEOTIDE SEQUENCE</scope>
    <source>
        <strain evidence="11">MCN248</strain>
    </source>
</reference>
<dbReference type="PANTHER" id="PTHR42982:SF8">
    <property type="entry name" value="SEC-INDEPENDENT PROTEIN TRANSLOCASE PROTEIN TATA"/>
    <property type="match status" value="1"/>
</dbReference>
<dbReference type="RefSeq" id="WP_270155137.1">
    <property type="nucleotide sequence ID" value="NZ_JAPNNL010000040.1"/>
</dbReference>
<evidence type="ECO:0000256" key="6">
    <source>
        <dbReference type="ARBA" id="ARBA00022989"/>
    </source>
</evidence>